<accession>H0EBQ8</accession>
<name>H0EBQ8_9ACTN</name>
<keyword evidence="1" id="KW-0812">Transmembrane</keyword>
<keyword evidence="3" id="KW-1185">Reference proteome</keyword>
<protein>
    <submittedName>
        <fullName evidence="2">Uncharacterized protein</fullName>
    </submittedName>
</protein>
<evidence type="ECO:0000256" key="1">
    <source>
        <dbReference type="SAM" id="Phobius"/>
    </source>
</evidence>
<dbReference type="EMBL" id="AGUD01000315">
    <property type="protein sequence ID" value="EHN08883.1"/>
    <property type="molecule type" value="Genomic_DNA"/>
</dbReference>
<keyword evidence="1" id="KW-0472">Membrane</keyword>
<evidence type="ECO:0000313" key="2">
    <source>
        <dbReference type="EMBL" id="EHN08883.1"/>
    </source>
</evidence>
<dbReference type="AlphaFoldDB" id="H0EBQ8"/>
<comment type="caution">
    <text evidence="2">The sequence shown here is derived from an EMBL/GenBank/DDBJ whole genome shotgun (WGS) entry which is preliminary data.</text>
</comment>
<proteinExistence type="predicted"/>
<organism evidence="2 3">
    <name type="scientific">Patulibacter medicamentivorans</name>
    <dbReference type="NCBI Taxonomy" id="1097667"/>
    <lineage>
        <taxon>Bacteria</taxon>
        <taxon>Bacillati</taxon>
        <taxon>Actinomycetota</taxon>
        <taxon>Thermoleophilia</taxon>
        <taxon>Solirubrobacterales</taxon>
        <taxon>Patulibacteraceae</taxon>
        <taxon>Patulibacter</taxon>
    </lineage>
</organism>
<reference evidence="2 3" key="1">
    <citation type="journal article" date="2013" name="Biodegradation">
        <title>Quantitative proteomic analysis of ibuprofen-degrading Patulibacter sp. strain I11.</title>
        <authorList>
            <person name="Almeida B."/>
            <person name="Kjeldal H."/>
            <person name="Lolas I."/>
            <person name="Knudsen A.D."/>
            <person name="Carvalho G."/>
            <person name="Nielsen K.L."/>
            <person name="Barreto Crespo M.T."/>
            <person name="Stensballe A."/>
            <person name="Nielsen J.L."/>
        </authorList>
    </citation>
    <scope>NUCLEOTIDE SEQUENCE [LARGE SCALE GENOMIC DNA]</scope>
    <source>
        <strain evidence="2 3">I11</strain>
    </source>
</reference>
<keyword evidence="1" id="KW-1133">Transmembrane helix</keyword>
<feature type="transmembrane region" description="Helical" evidence="1">
    <location>
        <begin position="51"/>
        <end position="84"/>
    </location>
</feature>
<dbReference type="Proteomes" id="UP000005143">
    <property type="component" value="Unassembled WGS sequence"/>
</dbReference>
<sequence length="285" mass="31132">MLSSEHRDVLRTKLVDDRRPAAEWHALLAPLHDLDVRADAARSRAGKQLLWLYVAGIALILASLFVAPIAALALLVLFAIPIVALHLQRGRLKRLDLADAALGLALPLLPLLAEDAADDAPLELALDLRGPTVDAKRTGEGEPYARGAYHRIVDTFFADPFLHARIRFADGAHVRLAVVEHVRRSRKVKRNPRGKTKIKVKSKRRIQLDVSVAFPARNYVAVAAPTGALPPTDRERVTVRDGATVVAERRVVKSAGAGGAIDSGHLVDLLARAYGRVEPVRRKKL</sequence>
<gene>
    <name evidence="2" type="ORF">PAI11_42910</name>
</gene>
<evidence type="ECO:0000313" key="3">
    <source>
        <dbReference type="Proteomes" id="UP000005143"/>
    </source>
</evidence>